<organism evidence="1 2">
    <name type="scientific">Gossypium arboreum</name>
    <name type="common">Tree cotton</name>
    <name type="synonym">Gossypium nanking</name>
    <dbReference type="NCBI Taxonomy" id="29729"/>
    <lineage>
        <taxon>Eukaryota</taxon>
        <taxon>Viridiplantae</taxon>
        <taxon>Streptophyta</taxon>
        <taxon>Embryophyta</taxon>
        <taxon>Tracheophyta</taxon>
        <taxon>Spermatophyta</taxon>
        <taxon>Magnoliopsida</taxon>
        <taxon>eudicotyledons</taxon>
        <taxon>Gunneridae</taxon>
        <taxon>Pentapetalae</taxon>
        <taxon>rosids</taxon>
        <taxon>malvids</taxon>
        <taxon>Malvales</taxon>
        <taxon>Malvaceae</taxon>
        <taxon>Malvoideae</taxon>
        <taxon>Gossypium</taxon>
    </lineage>
</organism>
<accession>A0A0B0NWZ5</accession>
<keyword evidence="2" id="KW-1185">Reference proteome</keyword>
<dbReference type="Proteomes" id="UP000032142">
    <property type="component" value="Unassembled WGS sequence"/>
</dbReference>
<sequence>MTVESDRSAR</sequence>
<name>A0A0B0NWZ5_GOSAR</name>
<proteinExistence type="predicted"/>
<gene>
    <name evidence="1" type="ORF">F383_22198</name>
</gene>
<dbReference type="EMBL" id="KN406033">
    <property type="protein sequence ID" value="KHG16374.1"/>
    <property type="molecule type" value="Genomic_DNA"/>
</dbReference>
<protein>
    <submittedName>
        <fullName evidence="1">Uncharacterized protein</fullName>
    </submittedName>
</protein>
<evidence type="ECO:0000313" key="1">
    <source>
        <dbReference type="EMBL" id="KHG16374.1"/>
    </source>
</evidence>
<evidence type="ECO:0000313" key="2">
    <source>
        <dbReference type="Proteomes" id="UP000032142"/>
    </source>
</evidence>
<reference evidence="2" key="1">
    <citation type="submission" date="2014-09" db="EMBL/GenBank/DDBJ databases">
        <authorList>
            <person name="Mudge J."/>
            <person name="Ramaraj T."/>
            <person name="Lindquist I.E."/>
            <person name="Bharti A.K."/>
            <person name="Sundararajan A."/>
            <person name="Cameron C.T."/>
            <person name="Woodward J.E."/>
            <person name="May G.D."/>
            <person name="Brubaker C."/>
            <person name="Broadhvest J."/>
            <person name="Wilkins T.A."/>
        </authorList>
    </citation>
    <scope>NUCLEOTIDE SEQUENCE</scope>
    <source>
        <strain evidence="2">cv. AKA8401</strain>
    </source>
</reference>